<comment type="caution">
    <text evidence="1">The sequence shown here is derived from an EMBL/GenBank/DDBJ whole genome shotgun (WGS) entry which is preliminary data.</text>
</comment>
<name>A0A0F9V3K1_9ZZZZ</name>
<organism evidence="1">
    <name type="scientific">marine sediment metagenome</name>
    <dbReference type="NCBI Taxonomy" id="412755"/>
    <lineage>
        <taxon>unclassified sequences</taxon>
        <taxon>metagenomes</taxon>
        <taxon>ecological metagenomes</taxon>
    </lineage>
</organism>
<gene>
    <name evidence="1" type="ORF">LCGC14_0146860</name>
</gene>
<sequence>MSDTQDITMGKVAAASFKSELEKLALFGSAAKKATEKAVKSKATRQEILQGIKALGIGGGASMAGLGVLRSGSAAKQRADQASRPTFVKHISKYDKATGRRAAMTIRGPMKKVQVAKKKALVKKTK</sequence>
<protein>
    <submittedName>
        <fullName evidence="1">Uncharacterized protein</fullName>
    </submittedName>
</protein>
<dbReference type="EMBL" id="LAZR01000051">
    <property type="protein sequence ID" value="KKN98574.1"/>
    <property type="molecule type" value="Genomic_DNA"/>
</dbReference>
<accession>A0A0F9V3K1</accession>
<proteinExistence type="predicted"/>
<reference evidence="1" key="1">
    <citation type="journal article" date="2015" name="Nature">
        <title>Complex archaea that bridge the gap between prokaryotes and eukaryotes.</title>
        <authorList>
            <person name="Spang A."/>
            <person name="Saw J.H."/>
            <person name="Jorgensen S.L."/>
            <person name="Zaremba-Niedzwiedzka K."/>
            <person name="Martijn J."/>
            <person name="Lind A.E."/>
            <person name="van Eijk R."/>
            <person name="Schleper C."/>
            <person name="Guy L."/>
            <person name="Ettema T.J."/>
        </authorList>
    </citation>
    <scope>NUCLEOTIDE SEQUENCE</scope>
</reference>
<evidence type="ECO:0000313" key="1">
    <source>
        <dbReference type="EMBL" id="KKN98574.1"/>
    </source>
</evidence>
<dbReference type="AlphaFoldDB" id="A0A0F9V3K1"/>